<sequence>MKCLRSAWRTRHSKEKIKCDGTRPECRGEGIRSIVCEGYSILDMRIREAHPVVECAQSALAPLQRSRAAVECRLGDPITGQEAYRTQLLAVFLQDRSPKKASIAPYISHMRNASLPHLCATYALSMPLLRYAVDTLSLAHLASKLNEPWIIHAASDYRGRLICKLRDAVQSHRPAPRQKQLRGGAETGCSSPSPQQHAANSNAQSILMTILLMSIMPPFAEDSDAVRREQAAHLEAMAPSFLTGYEHLDTVIIRQLQYQQTSLSITRRKTLEFLNPEWTKIPRMLFEEENAMYRKSGWVAKASAASRWHQPTADQPRPLDRQLIRDFTLPLPKWLQTADRFCEGSGRHSRTALDAISASVRRAHEIWVTAIHPATLDAPRATLHPMVTRRDVHLFDPNIEEHAYMLENPTVITEHYRFTAGMYTIPSANVRFTSLLSDCAILKVIYSGMERDRLGPNWTGISKDTVERRARVTAVELCQHVHYIAYRPLTAAKFSQALVTGAREFFECAGLEAEAQWREGCLAAISARIHRLSTQPGGASLCPLINEYELACEGFRYK</sequence>
<accession>A0A6A6Q6J3</accession>
<dbReference type="GeneID" id="54478867"/>
<evidence type="ECO:0000256" key="1">
    <source>
        <dbReference type="SAM" id="MobiDB-lite"/>
    </source>
</evidence>
<organism evidence="2 3">
    <name type="scientific">Neohortaea acidophila</name>
    <dbReference type="NCBI Taxonomy" id="245834"/>
    <lineage>
        <taxon>Eukaryota</taxon>
        <taxon>Fungi</taxon>
        <taxon>Dikarya</taxon>
        <taxon>Ascomycota</taxon>
        <taxon>Pezizomycotina</taxon>
        <taxon>Dothideomycetes</taxon>
        <taxon>Dothideomycetidae</taxon>
        <taxon>Mycosphaerellales</taxon>
        <taxon>Teratosphaeriaceae</taxon>
        <taxon>Neohortaea</taxon>
    </lineage>
</organism>
<dbReference type="Proteomes" id="UP000799767">
    <property type="component" value="Unassembled WGS sequence"/>
</dbReference>
<dbReference type="AlphaFoldDB" id="A0A6A6Q6J3"/>
<name>A0A6A6Q6J3_9PEZI</name>
<gene>
    <name evidence="2" type="ORF">BDY17DRAFT_329340</name>
</gene>
<proteinExistence type="predicted"/>
<reference evidence="2" key="1">
    <citation type="journal article" date="2020" name="Stud. Mycol.">
        <title>101 Dothideomycetes genomes: a test case for predicting lifestyles and emergence of pathogens.</title>
        <authorList>
            <person name="Haridas S."/>
            <person name="Albert R."/>
            <person name="Binder M."/>
            <person name="Bloem J."/>
            <person name="Labutti K."/>
            <person name="Salamov A."/>
            <person name="Andreopoulos B."/>
            <person name="Baker S."/>
            <person name="Barry K."/>
            <person name="Bills G."/>
            <person name="Bluhm B."/>
            <person name="Cannon C."/>
            <person name="Castanera R."/>
            <person name="Culley D."/>
            <person name="Daum C."/>
            <person name="Ezra D."/>
            <person name="Gonzalez J."/>
            <person name="Henrissat B."/>
            <person name="Kuo A."/>
            <person name="Liang C."/>
            <person name="Lipzen A."/>
            <person name="Lutzoni F."/>
            <person name="Magnuson J."/>
            <person name="Mondo S."/>
            <person name="Nolan M."/>
            <person name="Ohm R."/>
            <person name="Pangilinan J."/>
            <person name="Park H.-J."/>
            <person name="Ramirez L."/>
            <person name="Alfaro M."/>
            <person name="Sun H."/>
            <person name="Tritt A."/>
            <person name="Yoshinaga Y."/>
            <person name="Zwiers L.-H."/>
            <person name="Turgeon B."/>
            <person name="Goodwin S."/>
            <person name="Spatafora J."/>
            <person name="Crous P."/>
            <person name="Grigoriev I."/>
        </authorList>
    </citation>
    <scope>NUCLEOTIDE SEQUENCE</scope>
    <source>
        <strain evidence="2">CBS 113389</strain>
    </source>
</reference>
<evidence type="ECO:0000313" key="3">
    <source>
        <dbReference type="Proteomes" id="UP000799767"/>
    </source>
</evidence>
<feature type="compositionally biased region" description="Polar residues" evidence="1">
    <location>
        <begin position="188"/>
        <end position="198"/>
    </location>
</feature>
<feature type="region of interest" description="Disordered" evidence="1">
    <location>
        <begin position="172"/>
        <end position="198"/>
    </location>
</feature>
<protein>
    <submittedName>
        <fullName evidence="2">Uncharacterized protein</fullName>
    </submittedName>
</protein>
<dbReference type="EMBL" id="MU001631">
    <property type="protein sequence ID" value="KAF2487691.1"/>
    <property type="molecule type" value="Genomic_DNA"/>
</dbReference>
<dbReference type="RefSeq" id="XP_033594260.1">
    <property type="nucleotide sequence ID" value="XM_033737865.1"/>
</dbReference>
<keyword evidence="3" id="KW-1185">Reference proteome</keyword>
<evidence type="ECO:0000313" key="2">
    <source>
        <dbReference type="EMBL" id="KAF2487691.1"/>
    </source>
</evidence>